<dbReference type="EMBL" id="AGYD01000005">
    <property type="protein sequence ID" value="EPH09297.1"/>
    <property type="molecule type" value="Genomic_DNA"/>
</dbReference>
<dbReference type="HOGENOM" id="CLU_626552_0_0_7"/>
<dbReference type="Proteomes" id="UP000014539">
    <property type="component" value="Unassembled WGS sequence"/>
</dbReference>
<keyword evidence="3" id="KW-1185">Reference proteome</keyword>
<dbReference type="AlphaFoldDB" id="S3XIV6"/>
<comment type="caution">
    <text evidence="2">The sequence shown here is derived from an EMBL/GenBank/DDBJ whole genome shotgun (WGS) entry which is preliminary data.</text>
</comment>
<feature type="region of interest" description="Disordered" evidence="1">
    <location>
        <begin position="269"/>
        <end position="313"/>
    </location>
</feature>
<evidence type="ECO:0008006" key="4">
    <source>
        <dbReference type="Google" id="ProtNLM"/>
    </source>
</evidence>
<dbReference type="PATRIC" id="fig|883165.3.peg.831"/>
<name>S3XIV6_9BACT</name>
<gene>
    <name evidence="2" type="ORF">HMPREF9309_00816</name>
</gene>
<reference evidence="2 3" key="1">
    <citation type="submission" date="2013-06" db="EMBL/GenBank/DDBJ databases">
        <title>The Genome Sequence of Campylobacter ureolyticus ACS-301-V-SCH3B.</title>
        <authorList>
            <consortium name="The Broad Institute Genomics Platform"/>
            <person name="Earl A."/>
            <person name="Ward D."/>
            <person name="Feldgarden M."/>
            <person name="Gevers D."/>
            <person name="Saerens B."/>
            <person name="Vaneechoutte M."/>
            <person name="Walker B."/>
            <person name="Young S."/>
            <person name="Zeng Q."/>
            <person name="Gargeya S."/>
            <person name="Fitzgerald M."/>
            <person name="Haas B."/>
            <person name="Abouelleil A."/>
            <person name="Allen A.W."/>
            <person name="Alvarado L."/>
            <person name="Arachchi H.M."/>
            <person name="Berlin A.M."/>
            <person name="Chapman S.B."/>
            <person name="Gainer-Dewar J."/>
            <person name="Goldberg J."/>
            <person name="Griggs A."/>
            <person name="Gujja S."/>
            <person name="Hansen M."/>
            <person name="Howarth C."/>
            <person name="Imamovic A."/>
            <person name="Ireland A."/>
            <person name="Larimer J."/>
            <person name="McCowan C."/>
            <person name="Murphy C."/>
            <person name="Pearson M."/>
            <person name="Poon T.W."/>
            <person name="Priest M."/>
            <person name="Roberts A."/>
            <person name="Saif S."/>
            <person name="Shea T."/>
            <person name="Sisk P."/>
            <person name="Sykes S."/>
            <person name="Wortman J."/>
            <person name="Nusbaum C."/>
            <person name="Birren B."/>
        </authorList>
    </citation>
    <scope>NUCLEOTIDE SEQUENCE [LARGE SCALE GENOMIC DNA]</scope>
    <source>
        <strain evidence="2 3">ACS-301-V-Sch3b</strain>
    </source>
</reference>
<evidence type="ECO:0000313" key="2">
    <source>
        <dbReference type="EMBL" id="EPH09297.1"/>
    </source>
</evidence>
<sequence>MKILLKSENPAVLSIVEICCERAGFDRPYTKDDGEFDLVIKDCERLEDVTDDKETLFLIPRNFKDEVGNVNFIIKPFLPTELIKFLKDYETKTDFSEEKFSSNTKENLNEKISPLVSEENLSKQIISLRDEDKKDELEKIGSLINEIDKMDDSKTNDKTLKEEDSLDEDELDDLLENLDDDVPLDELIGKLDAGFDDELTCNEDEKKELNDADIKPISIDTELLDENLDVTKENHDKDQKSKQDEVEKIETSKDFKTIPLVMYDQKNLEDEISNKDEESKKIEEVTKNEESKTTDELSFFDEYDEVKPHNPPLTALDIEELDDRCDDKNSQNFEDDELEDDELNDYDLDDEFKIKSNECENKDDKSCEAKDNACKKQDFISLNDLLSKKENETSDEDLKKIAKKEMEKELKEALKNGKFKEIFKDMKIKIKISFKED</sequence>
<evidence type="ECO:0000256" key="1">
    <source>
        <dbReference type="SAM" id="MobiDB-lite"/>
    </source>
</evidence>
<feature type="compositionally biased region" description="Basic and acidic residues" evidence="1">
    <location>
        <begin position="269"/>
        <end position="295"/>
    </location>
</feature>
<dbReference type="RefSeq" id="WP_016646671.1">
    <property type="nucleotide sequence ID" value="NZ_KE340326.1"/>
</dbReference>
<proteinExistence type="predicted"/>
<accession>S3XIV6</accession>
<organism evidence="2 3">
    <name type="scientific">Campylobacter ureolyticus ACS-301-V-Sch3b</name>
    <dbReference type="NCBI Taxonomy" id="883165"/>
    <lineage>
        <taxon>Bacteria</taxon>
        <taxon>Pseudomonadati</taxon>
        <taxon>Campylobacterota</taxon>
        <taxon>Epsilonproteobacteria</taxon>
        <taxon>Campylobacterales</taxon>
        <taxon>Campylobacteraceae</taxon>
        <taxon>Campylobacter</taxon>
    </lineage>
</organism>
<evidence type="ECO:0000313" key="3">
    <source>
        <dbReference type="Proteomes" id="UP000014539"/>
    </source>
</evidence>
<protein>
    <recommendedName>
        <fullName evidence="4">Highly acidic protein</fullName>
    </recommendedName>
</protein>